<protein>
    <submittedName>
        <fullName evidence="1">Uncharacterized protein</fullName>
    </submittedName>
</protein>
<comment type="caution">
    <text evidence="1">The sequence shown here is derived from an EMBL/GenBank/DDBJ whole genome shotgun (WGS) entry which is preliminary data.</text>
</comment>
<reference evidence="1" key="1">
    <citation type="submission" date="2023-03" db="EMBL/GenBank/DDBJ databases">
        <title>Massive genome expansion in bonnet fungi (Mycena s.s.) driven by repeated elements and novel gene families across ecological guilds.</title>
        <authorList>
            <consortium name="Lawrence Berkeley National Laboratory"/>
            <person name="Harder C.B."/>
            <person name="Miyauchi S."/>
            <person name="Viragh M."/>
            <person name="Kuo A."/>
            <person name="Thoen E."/>
            <person name="Andreopoulos B."/>
            <person name="Lu D."/>
            <person name="Skrede I."/>
            <person name="Drula E."/>
            <person name="Henrissat B."/>
            <person name="Morin E."/>
            <person name="Kohler A."/>
            <person name="Barry K."/>
            <person name="LaButti K."/>
            <person name="Morin E."/>
            <person name="Salamov A."/>
            <person name="Lipzen A."/>
            <person name="Mereny Z."/>
            <person name="Hegedus B."/>
            <person name="Baldrian P."/>
            <person name="Stursova M."/>
            <person name="Weitz H."/>
            <person name="Taylor A."/>
            <person name="Grigoriev I.V."/>
            <person name="Nagy L.G."/>
            <person name="Martin F."/>
            <person name="Kauserud H."/>
        </authorList>
    </citation>
    <scope>NUCLEOTIDE SEQUENCE</scope>
    <source>
        <strain evidence="1">CBHHK067</strain>
    </source>
</reference>
<name>A0AAD7DUH2_MYCRO</name>
<evidence type="ECO:0000313" key="1">
    <source>
        <dbReference type="EMBL" id="KAJ7698592.1"/>
    </source>
</evidence>
<organism evidence="1 2">
    <name type="scientific">Mycena rosella</name>
    <name type="common">Pink bonnet</name>
    <name type="synonym">Agaricus rosellus</name>
    <dbReference type="NCBI Taxonomy" id="1033263"/>
    <lineage>
        <taxon>Eukaryota</taxon>
        <taxon>Fungi</taxon>
        <taxon>Dikarya</taxon>
        <taxon>Basidiomycota</taxon>
        <taxon>Agaricomycotina</taxon>
        <taxon>Agaricomycetes</taxon>
        <taxon>Agaricomycetidae</taxon>
        <taxon>Agaricales</taxon>
        <taxon>Marasmiineae</taxon>
        <taxon>Mycenaceae</taxon>
        <taxon>Mycena</taxon>
    </lineage>
</organism>
<dbReference type="Proteomes" id="UP001221757">
    <property type="component" value="Unassembled WGS sequence"/>
</dbReference>
<dbReference type="AlphaFoldDB" id="A0AAD7DUH2"/>
<evidence type="ECO:0000313" key="2">
    <source>
        <dbReference type="Proteomes" id="UP001221757"/>
    </source>
</evidence>
<accession>A0AAD7DUH2</accession>
<keyword evidence="2" id="KW-1185">Reference proteome</keyword>
<proteinExistence type="predicted"/>
<sequence length="378" mass="42860">MLPRAARALETGCSIFTMKLVHGHYLSDRRASTLVRIMKYADKEVHAPSLVLRLHSSLQGYGIRILPSYIAPLASPKHYQPHPNPGPGHTDRRPLDIFSIVAKSRQWTADVIRNTASVILAMEDVMSGAHKPGLGAFGTLMCFVALWEMARRGEACNITPSGWASNSYEESLSIYDDAQGPQYKWDKLFFISIFQTKINDTNLNELQDWLRTDLRGRLDPHGVGLEIRSFQRTTHAPIVAEEILSGKNVVLLQVLLPCEFAVYANDLLSRAQTDAGLLETKLLMPVSRKFDFLGAPDPQTDGLFFWRIGKEVMLQWQQVDRRIDELFEVLYAFRRVNKHLRTNPASQACLLRKELAKRVIVSDEFEAVAMWVGAWRQD</sequence>
<dbReference type="EMBL" id="JARKIE010000025">
    <property type="protein sequence ID" value="KAJ7698592.1"/>
    <property type="molecule type" value="Genomic_DNA"/>
</dbReference>
<gene>
    <name evidence="1" type="ORF">B0H17DRAFT_323907</name>
</gene>